<dbReference type="Proteomes" id="UP000009315">
    <property type="component" value="Unassembled WGS sequence"/>
</dbReference>
<organism evidence="3 4">
    <name type="scientific">Desulforamulus hydrothermalis Lam5 = DSM 18033</name>
    <dbReference type="NCBI Taxonomy" id="1121428"/>
    <lineage>
        <taxon>Bacteria</taxon>
        <taxon>Bacillati</taxon>
        <taxon>Bacillota</taxon>
        <taxon>Clostridia</taxon>
        <taxon>Eubacteriales</taxon>
        <taxon>Peptococcaceae</taxon>
        <taxon>Desulforamulus</taxon>
    </lineage>
</organism>
<gene>
    <name evidence="3" type="ORF">DESHY_120062</name>
</gene>
<proteinExistence type="predicted"/>
<dbReference type="InterPro" id="IPR010154">
    <property type="entry name" value="CRISPR-assoc_Cas7/Cst2/DevR"/>
</dbReference>
<dbReference type="NCBIfam" id="TIGR02585">
    <property type="entry name" value="cas_Cst2_DevR"/>
    <property type="match status" value="1"/>
</dbReference>
<comment type="function">
    <text evidence="2">CRISPR (clustered regularly interspaced short palindromic repeat) is an adaptive immune system that provides protection against mobile genetic elements (viruses, transposable elements and conjugative plasmids). CRISPR clusters contain spacers, sequences complementary to antecedent mobile elements, and target invading nucleic acids. CRISPR clusters are transcribed and processed into CRISPR RNA (crRNA).</text>
</comment>
<evidence type="ECO:0000313" key="4">
    <source>
        <dbReference type="Proteomes" id="UP000009315"/>
    </source>
</evidence>
<dbReference type="eggNOG" id="COG1857">
    <property type="taxonomic scope" value="Bacteria"/>
</dbReference>
<dbReference type="EMBL" id="CAOS01000004">
    <property type="protein sequence ID" value="CCO07698.1"/>
    <property type="molecule type" value="Genomic_DNA"/>
</dbReference>
<dbReference type="STRING" id="1121428.DESHY_120062"/>
<dbReference type="InterPro" id="IPR013414">
    <property type="entry name" value="Cas7/Cst2/DevR_sub_I-B/Tneap"/>
</dbReference>
<keyword evidence="1" id="KW-0051">Antiviral defense</keyword>
<accession>K8E872</accession>
<evidence type="ECO:0000313" key="3">
    <source>
        <dbReference type="EMBL" id="CCO07698.1"/>
    </source>
</evidence>
<evidence type="ECO:0000256" key="1">
    <source>
        <dbReference type="ARBA" id="ARBA00023118"/>
    </source>
</evidence>
<dbReference type="GO" id="GO:0051607">
    <property type="term" value="P:defense response to virus"/>
    <property type="evidence" value="ECO:0007669"/>
    <property type="project" value="UniProtKB-KW"/>
</dbReference>
<name>K8E872_9FIRM</name>
<dbReference type="Pfam" id="PF01905">
    <property type="entry name" value="DevR"/>
    <property type="match status" value="1"/>
</dbReference>
<protein>
    <submittedName>
        <fullName evidence="3">CRISPR-associated regulatory protein, DevR family</fullName>
    </submittedName>
</protein>
<sequence length="364" mass="41163">MSFLSGLFLLDCPASALNNAGKIEGSRTDNTVAVKQIKTREGIYPYVSAQAFRYWWREALKEVPGWTSSPIFREGKIAYTDANPLLYAEDDCFGYMRAPSKKADAKKSREENNLLAEATPVENNVVLTRQSPLKVSTLVSLGPLREVTTDFGVMSRHEGDAVPFEHEFYRSTLQGLFSLDLRAVGRFYHIDRTGFRHIDQPRIKQAQEMGLQEYDNGKAYQLSLDQRYERIKQLLQGFSKINGGAKLSIHYTDVSPKFIIIAVAKGGNHLFSTSVGTDSKGLPEIKNEAIKEAARVFKDEIISGIYVGLPYGYLDAQREKLIQTLSEITKLDDYGFRKTFLGHPKEVIDKFLKDLEENKEVWLV</sequence>
<dbReference type="OrthoDB" id="9781560at2"/>
<evidence type="ECO:0000256" key="2">
    <source>
        <dbReference type="ARBA" id="ARBA00025626"/>
    </source>
</evidence>
<comment type="caution">
    <text evidence="3">The sequence shown here is derived from an EMBL/GenBank/DDBJ whole genome shotgun (WGS) entry which is preliminary data.</text>
</comment>
<dbReference type="NCBIfam" id="TIGR01875">
    <property type="entry name" value="cas_MJ0381"/>
    <property type="match status" value="1"/>
</dbReference>
<dbReference type="AlphaFoldDB" id="K8E872"/>
<dbReference type="RefSeq" id="WP_008410698.1">
    <property type="nucleotide sequence ID" value="NZ_CAOS01000004.1"/>
</dbReference>
<keyword evidence="4" id="KW-1185">Reference proteome</keyword>
<reference evidence="3 4" key="1">
    <citation type="journal article" date="2013" name="Genome Announc.">
        <title>Genome Sequence of the Sulfate-Reducing Bacterium Desulfotomaculum hydrothermale Lam5(T).</title>
        <authorList>
            <person name="Amin O."/>
            <person name="Fardeau M.L."/>
            <person name="Valette O."/>
            <person name="Hirschler-Rea A."/>
            <person name="Barbe V."/>
            <person name="Medigue C."/>
            <person name="Vacherie B."/>
            <person name="Ollivier B."/>
            <person name="Bertin P.N."/>
            <person name="Dolla A."/>
        </authorList>
    </citation>
    <scope>NUCLEOTIDE SEQUENCE [LARGE SCALE GENOMIC DNA]</scope>
    <source>
        <strain evidence="4">Lam5 / DSM 18033</strain>
    </source>
</reference>